<dbReference type="Proteomes" id="UP000224915">
    <property type="component" value="Unassembled WGS sequence"/>
</dbReference>
<dbReference type="AlphaFoldDB" id="A0A2A9CZ65"/>
<dbReference type="GO" id="GO:0016814">
    <property type="term" value="F:hydrolase activity, acting on carbon-nitrogen (but not peptide) bonds, in cyclic amidines"/>
    <property type="evidence" value="ECO:0007669"/>
    <property type="project" value="UniProtKB-ARBA"/>
</dbReference>
<dbReference type="SUPFAM" id="SSF51556">
    <property type="entry name" value="Metallo-dependent hydrolases"/>
    <property type="match status" value="1"/>
</dbReference>
<dbReference type="InterPro" id="IPR006650">
    <property type="entry name" value="A/AMP_deam_AS"/>
</dbReference>
<sequence>MRDLIALPKAHLHLHFTGSMRPETLVQLAAEQGLRLPSALVDDVPDVPADARGWFRFQRLYDAARAVVRSESAMRRIVREAVLDDVAEGSRRLEIQVDPTSYAPHVGGLTPALEIALDEARSVSSLTDISVGVVVASSRMRHPLEARTLARLAARYAGDGPGQVVAFGLSNDERRGDTSAFGPAFAIARRAGLPGVPHGGELLGPQHVREVVQHLDPVRLGHGVRAAEDPALLEDLARRGIACEVCPASNVSLGVYRENRQVPLGSLREAGVPIALGADDPLLFGSRLAAQYEAARHVHHLDDAALADLARDSIRASLAPESMRRRWLTEVDAWLATPG</sequence>
<dbReference type="NCBIfam" id="TIGR01430">
    <property type="entry name" value="aden_deam"/>
    <property type="match status" value="1"/>
</dbReference>
<dbReference type="RefSeq" id="WP_098470222.1">
    <property type="nucleotide sequence ID" value="NZ_PDJD01000001.1"/>
</dbReference>
<dbReference type="GO" id="GO:0019239">
    <property type="term" value="F:deaminase activity"/>
    <property type="evidence" value="ECO:0007669"/>
    <property type="project" value="InterPro"/>
</dbReference>
<dbReference type="PANTHER" id="PTHR43114:SF6">
    <property type="entry name" value="ADENINE DEAMINASE"/>
    <property type="match status" value="1"/>
</dbReference>
<dbReference type="GO" id="GO:0046872">
    <property type="term" value="F:metal ion binding"/>
    <property type="evidence" value="ECO:0007669"/>
    <property type="project" value="UniProtKB-KW"/>
</dbReference>
<feature type="domain" description="Adenosine deaminase" evidence="6">
    <location>
        <begin position="8"/>
        <end position="334"/>
    </location>
</feature>
<evidence type="ECO:0000256" key="5">
    <source>
        <dbReference type="ARBA" id="ARBA00022833"/>
    </source>
</evidence>
<dbReference type="GO" id="GO:0009168">
    <property type="term" value="P:purine ribonucleoside monophosphate biosynthetic process"/>
    <property type="evidence" value="ECO:0007669"/>
    <property type="project" value="InterPro"/>
</dbReference>
<evidence type="ECO:0000256" key="3">
    <source>
        <dbReference type="ARBA" id="ARBA00022723"/>
    </source>
</evidence>
<keyword evidence="4" id="KW-0378">Hydrolase</keyword>
<dbReference type="PROSITE" id="PS00485">
    <property type="entry name" value="A_DEAMINASE"/>
    <property type="match status" value="1"/>
</dbReference>
<comment type="cofactor">
    <cofactor evidence="1">
        <name>Zn(2+)</name>
        <dbReference type="ChEBI" id="CHEBI:29105"/>
    </cofactor>
</comment>
<dbReference type="Gene3D" id="3.20.20.140">
    <property type="entry name" value="Metal-dependent hydrolases"/>
    <property type="match status" value="1"/>
</dbReference>
<name>A0A2A9CZ65_9MICO</name>
<dbReference type="InterPro" id="IPR032466">
    <property type="entry name" value="Metal_Hydrolase"/>
</dbReference>
<evidence type="ECO:0000313" key="8">
    <source>
        <dbReference type="Proteomes" id="UP000224915"/>
    </source>
</evidence>
<dbReference type="InterPro" id="IPR006330">
    <property type="entry name" value="Ado/ade_deaminase"/>
</dbReference>
<evidence type="ECO:0000256" key="1">
    <source>
        <dbReference type="ARBA" id="ARBA00001947"/>
    </source>
</evidence>
<evidence type="ECO:0000256" key="2">
    <source>
        <dbReference type="ARBA" id="ARBA00006676"/>
    </source>
</evidence>
<gene>
    <name evidence="7" type="ORF">ATL40_0463</name>
</gene>
<dbReference type="NCBIfam" id="NF006849">
    <property type="entry name" value="PRK09358.1-5"/>
    <property type="match status" value="1"/>
</dbReference>
<dbReference type="OrthoDB" id="9779574at2"/>
<keyword evidence="3" id="KW-0479">Metal-binding</keyword>
<accession>A0A2A9CZ65</accession>
<dbReference type="EMBL" id="PDJD01000001">
    <property type="protein sequence ID" value="PFG18910.1"/>
    <property type="molecule type" value="Genomic_DNA"/>
</dbReference>
<protein>
    <submittedName>
        <fullName evidence="7">Adenosine deaminase</fullName>
    </submittedName>
</protein>
<keyword evidence="8" id="KW-1185">Reference proteome</keyword>
<dbReference type="InterPro" id="IPR001365">
    <property type="entry name" value="A_deaminase_dom"/>
</dbReference>
<dbReference type="Pfam" id="PF00962">
    <property type="entry name" value="A_deaminase"/>
    <property type="match status" value="1"/>
</dbReference>
<keyword evidence="5" id="KW-0862">Zinc</keyword>
<evidence type="ECO:0000259" key="6">
    <source>
        <dbReference type="Pfam" id="PF00962"/>
    </source>
</evidence>
<reference evidence="7 8" key="1">
    <citation type="submission" date="2017-10" db="EMBL/GenBank/DDBJ databases">
        <title>Sequencing the genomes of 1000 actinobacteria strains.</title>
        <authorList>
            <person name="Klenk H.-P."/>
        </authorList>
    </citation>
    <scope>NUCLEOTIDE SEQUENCE [LARGE SCALE GENOMIC DNA]</scope>
    <source>
        <strain evidence="7 8">DSM 21801</strain>
    </source>
</reference>
<evidence type="ECO:0000256" key="4">
    <source>
        <dbReference type="ARBA" id="ARBA00022801"/>
    </source>
</evidence>
<comment type="similarity">
    <text evidence="2">Belongs to the metallo-dependent hydrolases superfamily. Adenosine and AMP deaminases family.</text>
</comment>
<dbReference type="PANTHER" id="PTHR43114">
    <property type="entry name" value="ADENINE DEAMINASE"/>
    <property type="match status" value="1"/>
</dbReference>
<comment type="caution">
    <text evidence="7">The sequence shown here is derived from an EMBL/GenBank/DDBJ whole genome shotgun (WGS) entry which is preliminary data.</text>
</comment>
<evidence type="ECO:0000313" key="7">
    <source>
        <dbReference type="EMBL" id="PFG18910.1"/>
    </source>
</evidence>
<proteinExistence type="inferred from homology"/>
<organism evidence="7 8">
    <name type="scientific">Serinibacter salmoneus</name>
    <dbReference type="NCBI Taxonomy" id="556530"/>
    <lineage>
        <taxon>Bacteria</taxon>
        <taxon>Bacillati</taxon>
        <taxon>Actinomycetota</taxon>
        <taxon>Actinomycetes</taxon>
        <taxon>Micrococcales</taxon>
        <taxon>Beutenbergiaceae</taxon>
        <taxon>Serinibacter</taxon>
    </lineage>
</organism>